<keyword evidence="8" id="KW-1185">Reference proteome</keyword>
<dbReference type="InterPro" id="IPR055166">
    <property type="entry name" value="Transc_reg_Sar_Rot_HTH"/>
</dbReference>
<keyword evidence="2" id="KW-0963">Cytoplasm</keyword>
<dbReference type="GO" id="GO:0003700">
    <property type="term" value="F:DNA-binding transcription factor activity"/>
    <property type="evidence" value="ECO:0007669"/>
    <property type="project" value="InterPro"/>
</dbReference>
<evidence type="ECO:0000256" key="3">
    <source>
        <dbReference type="ARBA" id="ARBA00023015"/>
    </source>
</evidence>
<dbReference type="SMART" id="SM00347">
    <property type="entry name" value="HTH_MARR"/>
    <property type="match status" value="1"/>
</dbReference>
<proteinExistence type="predicted"/>
<reference evidence="7 8" key="1">
    <citation type="submission" date="2017-05" db="EMBL/GenBank/DDBJ databases">
        <title>Genome Analysis of Maritalea myrionectae HL2708#5.</title>
        <authorList>
            <consortium name="Cotde Inc.-PKNU"/>
            <person name="Jang D."/>
            <person name="Oh H.-M."/>
        </authorList>
    </citation>
    <scope>NUCLEOTIDE SEQUENCE [LARGE SCALE GENOMIC DNA]</scope>
    <source>
        <strain evidence="7 8">HL2708#5</strain>
    </source>
</reference>
<protein>
    <submittedName>
        <fullName evidence="7">Organic hydroperoxide resistance transcriptional regulator</fullName>
    </submittedName>
</protein>
<evidence type="ECO:0000313" key="7">
    <source>
        <dbReference type="EMBL" id="AVX03538.1"/>
    </source>
</evidence>
<dbReference type="KEGG" id="mmyr:MXMO3_01007"/>
<dbReference type="CDD" id="cd00090">
    <property type="entry name" value="HTH_ARSR"/>
    <property type="match status" value="1"/>
</dbReference>
<dbReference type="SUPFAM" id="SSF46785">
    <property type="entry name" value="Winged helix' DNA-binding domain"/>
    <property type="match status" value="1"/>
</dbReference>
<dbReference type="InterPro" id="IPR036390">
    <property type="entry name" value="WH_DNA-bd_sf"/>
</dbReference>
<keyword evidence="5" id="KW-0804">Transcription</keyword>
<sequence length="147" mass="16594">MEQLPTRAEDMFCYGVYTASHVINQSYAPHLARLGLTYPQYITLTLLWERDGQKVTELAKILRMNTNTLTPLLKRLEALGHIKRTQGDKDKRQIIVRLTPAGRALQNQAPAITACMVNNTSLDHAELNELQRLLKKLTNGLDAARAK</sequence>
<feature type="domain" description="HTH marR-type" evidence="6">
    <location>
        <begin position="1"/>
        <end position="139"/>
    </location>
</feature>
<dbReference type="Gene3D" id="1.10.10.10">
    <property type="entry name" value="Winged helix-like DNA-binding domain superfamily/Winged helix DNA-binding domain"/>
    <property type="match status" value="1"/>
</dbReference>
<accession>A0A2R4MBY0</accession>
<keyword evidence="4" id="KW-0238">DNA-binding</keyword>
<dbReference type="Proteomes" id="UP000258927">
    <property type="component" value="Chromosome"/>
</dbReference>
<dbReference type="PROSITE" id="PS50995">
    <property type="entry name" value="HTH_MARR_2"/>
    <property type="match status" value="1"/>
</dbReference>
<dbReference type="PANTHER" id="PTHR33164">
    <property type="entry name" value="TRANSCRIPTIONAL REGULATOR, MARR FAMILY"/>
    <property type="match status" value="1"/>
</dbReference>
<gene>
    <name evidence="7" type="ORF">MXMO3_01007</name>
</gene>
<organism evidence="7 8">
    <name type="scientific">Maritalea myrionectae</name>
    <dbReference type="NCBI Taxonomy" id="454601"/>
    <lineage>
        <taxon>Bacteria</taxon>
        <taxon>Pseudomonadati</taxon>
        <taxon>Pseudomonadota</taxon>
        <taxon>Alphaproteobacteria</taxon>
        <taxon>Hyphomicrobiales</taxon>
        <taxon>Devosiaceae</taxon>
        <taxon>Maritalea</taxon>
    </lineage>
</organism>
<dbReference type="GO" id="GO:0006950">
    <property type="term" value="P:response to stress"/>
    <property type="evidence" value="ECO:0007669"/>
    <property type="project" value="TreeGrafter"/>
</dbReference>
<comment type="subcellular location">
    <subcellularLocation>
        <location evidence="1">Cytoplasm</location>
    </subcellularLocation>
</comment>
<evidence type="ECO:0000256" key="1">
    <source>
        <dbReference type="ARBA" id="ARBA00004496"/>
    </source>
</evidence>
<evidence type="ECO:0000313" key="8">
    <source>
        <dbReference type="Proteomes" id="UP000258927"/>
    </source>
</evidence>
<dbReference type="InterPro" id="IPR011991">
    <property type="entry name" value="ArsR-like_HTH"/>
</dbReference>
<dbReference type="GO" id="GO:0005737">
    <property type="term" value="C:cytoplasm"/>
    <property type="evidence" value="ECO:0007669"/>
    <property type="project" value="UniProtKB-SubCell"/>
</dbReference>
<dbReference type="Pfam" id="PF22381">
    <property type="entry name" value="Staph_reg_Sar_Rot"/>
    <property type="match status" value="1"/>
</dbReference>
<dbReference type="AlphaFoldDB" id="A0A2R4MBY0"/>
<evidence type="ECO:0000256" key="2">
    <source>
        <dbReference type="ARBA" id="ARBA00022490"/>
    </source>
</evidence>
<evidence type="ECO:0000256" key="5">
    <source>
        <dbReference type="ARBA" id="ARBA00023163"/>
    </source>
</evidence>
<dbReference type="InterPro" id="IPR039422">
    <property type="entry name" value="MarR/SlyA-like"/>
</dbReference>
<dbReference type="RefSeq" id="WP_117395154.1">
    <property type="nucleotide sequence ID" value="NZ_CP021330.1"/>
</dbReference>
<dbReference type="PRINTS" id="PR00598">
    <property type="entry name" value="HTHMARR"/>
</dbReference>
<evidence type="ECO:0000256" key="4">
    <source>
        <dbReference type="ARBA" id="ARBA00023125"/>
    </source>
</evidence>
<evidence type="ECO:0000259" key="6">
    <source>
        <dbReference type="PROSITE" id="PS50995"/>
    </source>
</evidence>
<dbReference type="PANTHER" id="PTHR33164:SF5">
    <property type="entry name" value="ORGANIC HYDROPEROXIDE RESISTANCE TRANSCRIPTIONAL REGULATOR"/>
    <property type="match status" value="1"/>
</dbReference>
<dbReference type="STRING" id="1122213.GCA_000423365_01788"/>
<dbReference type="InterPro" id="IPR000835">
    <property type="entry name" value="HTH_MarR-typ"/>
</dbReference>
<keyword evidence="3" id="KW-0805">Transcription regulation</keyword>
<name>A0A2R4MBY0_9HYPH</name>
<dbReference type="InterPro" id="IPR036388">
    <property type="entry name" value="WH-like_DNA-bd_sf"/>
</dbReference>
<dbReference type="EMBL" id="CP021330">
    <property type="protein sequence ID" value="AVX03538.1"/>
    <property type="molecule type" value="Genomic_DNA"/>
</dbReference>